<dbReference type="GO" id="GO:1904294">
    <property type="term" value="P:positive regulation of ERAD pathway"/>
    <property type="evidence" value="ECO:0007669"/>
    <property type="project" value="InterPro"/>
</dbReference>
<keyword evidence="8 11" id="KW-0472">Membrane</keyword>
<dbReference type="GeneID" id="31356784"/>
<dbReference type="OMA" id="WFQTAKA"/>
<comment type="subcellular location">
    <subcellularLocation>
        <location evidence="1">Membrane</location>
        <topology evidence="1">Multi-pass membrane protein</topology>
    </subcellularLocation>
</comment>
<dbReference type="InterPro" id="IPR044235">
    <property type="entry name" value="RNFT1/2"/>
</dbReference>
<dbReference type="AlphaFoldDB" id="D3AYJ4"/>
<dbReference type="Gene3D" id="3.30.40.10">
    <property type="entry name" value="Zinc/RING finger domain, C3HC4 (zinc finger)"/>
    <property type="match status" value="1"/>
</dbReference>
<sequence>MEVSIRIDPQSGNNNDQDDISIIPTTNNNNNNNNNNNSNNSVNNNSGNNNGGNTINSIGSGINSLLTTAANNTSSLSQLISQRGHSLFGSNNQHLSFNSNGINLMNTINNNSNNSNNNSHSHSHSHNHNHNHNHSLNHSHSNIVNINIEDDHGIDINNQLNNSSTTTTTTTTNNSNSNSNTNNNGNVNGFESNNQQQQQTQPQTVSNSTARLDLPSIMKWLEHSYPFIVILLVVFLYKHRQGILMFLWQQIVFFQANQALKSQVALQEKRNIGVLCWLILILSSNIATTYLFFGNNELWRSLILLYPSISIDIYNAFWCAILNDFMARFITMIIKAVCIIVVGHRPPHKRRAQLYTVIEVTSHLYRSILPITIWFKYLHSLHDDGEHIFGSLMVGLYFTFKLTNLIEKTKQWFQTAKAYVLREVLYGRKATMEQVAAVGDLCAICQEKMVSPIVLRCDHLFCEDCVSQWFEFEKTCPLCRAAIATAGNRTHSDGTTSILFQLF</sequence>
<keyword evidence="4 9" id="KW-0863">Zinc-finger</keyword>
<evidence type="ECO:0000256" key="9">
    <source>
        <dbReference type="PROSITE-ProRule" id="PRU00175"/>
    </source>
</evidence>
<evidence type="ECO:0000256" key="11">
    <source>
        <dbReference type="SAM" id="Phobius"/>
    </source>
</evidence>
<reference evidence="13 14" key="1">
    <citation type="journal article" date="2011" name="Genome Res.">
        <title>Phylogeny-wide analysis of social amoeba genomes highlights ancient origins for complex intercellular communication.</title>
        <authorList>
            <person name="Heidel A.J."/>
            <person name="Lawal H.M."/>
            <person name="Felder M."/>
            <person name="Schilde C."/>
            <person name="Helps N.R."/>
            <person name="Tunggal B."/>
            <person name="Rivero F."/>
            <person name="John U."/>
            <person name="Schleicher M."/>
            <person name="Eichinger L."/>
            <person name="Platzer M."/>
            <person name="Noegel A.A."/>
            <person name="Schaap P."/>
            <person name="Gloeckner G."/>
        </authorList>
    </citation>
    <scope>NUCLEOTIDE SEQUENCE [LARGE SCALE GENOMIC DNA]</scope>
    <source>
        <strain evidence="14">ATCC 26659 / Pp 5 / PN500</strain>
    </source>
</reference>
<feature type="domain" description="RING-type" evidence="12">
    <location>
        <begin position="442"/>
        <end position="480"/>
    </location>
</feature>
<evidence type="ECO:0000256" key="7">
    <source>
        <dbReference type="ARBA" id="ARBA00022989"/>
    </source>
</evidence>
<dbReference type="InterPro" id="IPR001841">
    <property type="entry name" value="Znf_RING"/>
</dbReference>
<keyword evidence="2 11" id="KW-0812">Transmembrane</keyword>
<dbReference type="SMART" id="SM00184">
    <property type="entry name" value="RING"/>
    <property type="match status" value="1"/>
</dbReference>
<feature type="compositionally biased region" description="Low complexity" evidence="10">
    <location>
        <begin position="106"/>
        <end position="120"/>
    </location>
</feature>
<dbReference type="RefSeq" id="XP_020438127.1">
    <property type="nucleotide sequence ID" value="XM_020572269.1"/>
</dbReference>
<evidence type="ECO:0000259" key="12">
    <source>
        <dbReference type="PROSITE" id="PS50089"/>
    </source>
</evidence>
<evidence type="ECO:0000256" key="2">
    <source>
        <dbReference type="ARBA" id="ARBA00022692"/>
    </source>
</evidence>
<evidence type="ECO:0000256" key="10">
    <source>
        <dbReference type="SAM" id="MobiDB-lite"/>
    </source>
</evidence>
<dbReference type="EMBL" id="ADBJ01000004">
    <property type="protein sequence ID" value="EFA86021.1"/>
    <property type="molecule type" value="Genomic_DNA"/>
</dbReference>
<comment type="caution">
    <text evidence="13">The sequence shown here is derived from an EMBL/GenBank/DDBJ whole genome shotgun (WGS) entry which is preliminary data.</text>
</comment>
<evidence type="ECO:0000256" key="6">
    <source>
        <dbReference type="ARBA" id="ARBA00022833"/>
    </source>
</evidence>
<evidence type="ECO:0000313" key="14">
    <source>
        <dbReference type="Proteomes" id="UP000001396"/>
    </source>
</evidence>
<keyword evidence="14" id="KW-1185">Reference proteome</keyword>
<dbReference type="GO" id="GO:0016020">
    <property type="term" value="C:membrane"/>
    <property type="evidence" value="ECO:0007669"/>
    <property type="project" value="UniProtKB-SubCell"/>
</dbReference>
<evidence type="ECO:0000256" key="4">
    <source>
        <dbReference type="ARBA" id="ARBA00022771"/>
    </source>
</evidence>
<dbReference type="GO" id="GO:0008270">
    <property type="term" value="F:zinc ion binding"/>
    <property type="evidence" value="ECO:0007669"/>
    <property type="project" value="UniProtKB-KW"/>
</dbReference>
<dbReference type="Pfam" id="PF13920">
    <property type="entry name" value="zf-C3HC4_3"/>
    <property type="match status" value="1"/>
</dbReference>
<dbReference type="SUPFAM" id="SSF57850">
    <property type="entry name" value="RING/U-box"/>
    <property type="match status" value="1"/>
</dbReference>
<proteinExistence type="predicted"/>
<dbReference type="InterPro" id="IPR013083">
    <property type="entry name" value="Znf_RING/FYVE/PHD"/>
</dbReference>
<dbReference type="PANTHER" id="PTHR15860">
    <property type="entry name" value="UNCHARACTERIZED RING FINGER-CONTAINING PROTEIN"/>
    <property type="match status" value="1"/>
</dbReference>
<dbReference type="FunCoup" id="D3AYJ4">
    <property type="interactions" value="50"/>
</dbReference>
<dbReference type="Proteomes" id="UP000001396">
    <property type="component" value="Unassembled WGS sequence"/>
</dbReference>
<keyword evidence="6" id="KW-0862">Zinc</keyword>
<name>D3AYJ4_HETP5</name>
<evidence type="ECO:0000256" key="3">
    <source>
        <dbReference type="ARBA" id="ARBA00022723"/>
    </source>
</evidence>
<organism evidence="13 14">
    <name type="scientific">Heterostelium pallidum (strain ATCC 26659 / Pp 5 / PN500)</name>
    <name type="common">Cellular slime mold</name>
    <name type="synonym">Polysphondylium pallidum</name>
    <dbReference type="NCBI Taxonomy" id="670386"/>
    <lineage>
        <taxon>Eukaryota</taxon>
        <taxon>Amoebozoa</taxon>
        <taxon>Evosea</taxon>
        <taxon>Eumycetozoa</taxon>
        <taxon>Dictyostelia</taxon>
        <taxon>Acytosteliales</taxon>
        <taxon>Acytosteliaceae</taxon>
        <taxon>Heterostelium</taxon>
    </lineage>
</organism>
<dbReference type="GO" id="GO:0061630">
    <property type="term" value="F:ubiquitin protein ligase activity"/>
    <property type="evidence" value="ECO:0007669"/>
    <property type="project" value="InterPro"/>
</dbReference>
<dbReference type="CDD" id="cd16532">
    <property type="entry name" value="RING-HC_RNFT1-like"/>
    <property type="match status" value="1"/>
</dbReference>
<evidence type="ECO:0000256" key="5">
    <source>
        <dbReference type="ARBA" id="ARBA00022786"/>
    </source>
</evidence>
<feature type="compositionally biased region" description="Basic residues" evidence="10">
    <location>
        <begin position="121"/>
        <end position="137"/>
    </location>
</feature>
<keyword evidence="3" id="KW-0479">Metal-binding</keyword>
<dbReference type="InParanoid" id="D3AYJ4"/>
<evidence type="ECO:0000313" key="13">
    <source>
        <dbReference type="EMBL" id="EFA86021.1"/>
    </source>
</evidence>
<feature type="region of interest" description="Disordered" evidence="10">
    <location>
        <begin position="106"/>
        <end position="138"/>
    </location>
</feature>
<keyword evidence="7 11" id="KW-1133">Transmembrane helix</keyword>
<feature type="transmembrane region" description="Helical" evidence="11">
    <location>
        <begin position="220"/>
        <end position="237"/>
    </location>
</feature>
<dbReference type="PANTHER" id="PTHR15860:SF0">
    <property type="entry name" value="LP20373P"/>
    <property type="match status" value="1"/>
</dbReference>
<feature type="region of interest" description="Disordered" evidence="10">
    <location>
        <begin position="157"/>
        <end position="208"/>
    </location>
</feature>
<feature type="region of interest" description="Disordered" evidence="10">
    <location>
        <begin position="1"/>
        <end position="52"/>
    </location>
</feature>
<dbReference type="PROSITE" id="PS00518">
    <property type="entry name" value="ZF_RING_1"/>
    <property type="match status" value="1"/>
</dbReference>
<protein>
    <recommendedName>
        <fullName evidence="12">RING-type domain-containing protein</fullName>
    </recommendedName>
</protein>
<evidence type="ECO:0000256" key="8">
    <source>
        <dbReference type="ARBA" id="ARBA00023136"/>
    </source>
</evidence>
<dbReference type="InterPro" id="IPR017907">
    <property type="entry name" value="Znf_RING_CS"/>
</dbReference>
<accession>D3AYJ4</accession>
<feature type="compositionally biased region" description="Low complexity" evidence="10">
    <location>
        <begin position="20"/>
        <end position="52"/>
    </location>
</feature>
<keyword evidence="5" id="KW-0833">Ubl conjugation pathway</keyword>
<evidence type="ECO:0000256" key="1">
    <source>
        <dbReference type="ARBA" id="ARBA00004141"/>
    </source>
</evidence>
<gene>
    <name evidence="13" type="ORF">PPL_01254</name>
</gene>
<dbReference type="PROSITE" id="PS50089">
    <property type="entry name" value="ZF_RING_2"/>
    <property type="match status" value="1"/>
</dbReference>
<feature type="transmembrane region" description="Helical" evidence="11">
    <location>
        <begin position="272"/>
        <end position="293"/>
    </location>
</feature>